<evidence type="ECO:0000313" key="2">
    <source>
        <dbReference type="Proteomes" id="UP000581688"/>
    </source>
</evidence>
<evidence type="ECO:0000313" key="1">
    <source>
        <dbReference type="EMBL" id="MBB6451581.1"/>
    </source>
</evidence>
<organism evidence="1 2">
    <name type="scientific">Salirhabdus euzebyi</name>
    <dbReference type="NCBI Taxonomy" id="394506"/>
    <lineage>
        <taxon>Bacteria</taxon>
        <taxon>Bacillati</taxon>
        <taxon>Bacillota</taxon>
        <taxon>Bacilli</taxon>
        <taxon>Bacillales</taxon>
        <taxon>Bacillaceae</taxon>
        <taxon>Salirhabdus</taxon>
    </lineage>
</organism>
<name>A0A841PXT4_9BACI</name>
<proteinExistence type="predicted"/>
<gene>
    <name evidence="1" type="ORF">HNQ94_000002</name>
</gene>
<keyword evidence="2" id="KW-1185">Reference proteome</keyword>
<dbReference type="EMBL" id="JACHGH010000001">
    <property type="protein sequence ID" value="MBB6451581.1"/>
    <property type="molecule type" value="Genomic_DNA"/>
</dbReference>
<dbReference type="Proteomes" id="UP000581688">
    <property type="component" value="Unassembled WGS sequence"/>
</dbReference>
<dbReference type="RefSeq" id="WP_174496216.1">
    <property type="nucleotide sequence ID" value="NZ_CADDWK010000007.1"/>
</dbReference>
<sequence>MPTLPEAVIVAFYALGGERNIKEFEDWIYESYGDRWKDIGTRMSDMVSVSHRGNASSKNQPKYCVLIKVSRGKYCLIEDEINKEDLKLQIY</sequence>
<comment type="caution">
    <text evidence="1">The sequence shown here is derived from an EMBL/GenBank/DDBJ whole genome shotgun (WGS) entry which is preliminary data.</text>
</comment>
<dbReference type="AlphaFoldDB" id="A0A841PXT4"/>
<reference evidence="1 2" key="1">
    <citation type="submission" date="2020-08" db="EMBL/GenBank/DDBJ databases">
        <title>Genomic Encyclopedia of Type Strains, Phase IV (KMG-IV): sequencing the most valuable type-strain genomes for metagenomic binning, comparative biology and taxonomic classification.</title>
        <authorList>
            <person name="Goeker M."/>
        </authorList>
    </citation>
    <scope>NUCLEOTIDE SEQUENCE [LARGE SCALE GENOMIC DNA]</scope>
    <source>
        <strain evidence="1 2">DSM 19612</strain>
    </source>
</reference>
<protein>
    <submittedName>
        <fullName evidence="1">Uncharacterized protein</fullName>
    </submittedName>
</protein>
<accession>A0A841PXT4</accession>